<dbReference type="Proteomes" id="UP000067626">
    <property type="component" value="Chromosome"/>
</dbReference>
<evidence type="ECO:0000256" key="5">
    <source>
        <dbReference type="ARBA" id="ARBA00022989"/>
    </source>
</evidence>
<evidence type="ECO:0000313" key="9">
    <source>
        <dbReference type="Proteomes" id="UP000067626"/>
    </source>
</evidence>
<protein>
    <submittedName>
        <fullName evidence="8">Transporter</fullName>
    </submittedName>
</protein>
<proteinExistence type="predicted"/>
<gene>
    <name evidence="8" type="ORF">CMC5_074890</name>
</gene>
<feature type="transmembrane region" description="Helical" evidence="7">
    <location>
        <begin position="53"/>
        <end position="72"/>
    </location>
</feature>
<dbReference type="KEGG" id="ccro:CMC5_074890"/>
<dbReference type="AlphaFoldDB" id="A0A0K1ERL3"/>
<feature type="transmembrane region" description="Helical" evidence="7">
    <location>
        <begin position="212"/>
        <end position="234"/>
    </location>
</feature>
<dbReference type="GO" id="GO:0055085">
    <property type="term" value="P:transmembrane transport"/>
    <property type="evidence" value="ECO:0007669"/>
    <property type="project" value="InterPro"/>
</dbReference>
<reference evidence="8 9" key="1">
    <citation type="submission" date="2015-07" db="EMBL/GenBank/DDBJ databases">
        <title>Genome analysis of myxobacterium Chondromyces crocatus Cm c5 reveals a high potential for natural compound synthesis and the genetic basis for the loss of fruiting body formation.</title>
        <authorList>
            <person name="Zaburannyi N."/>
            <person name="Bunk B."/>
            <person name="Maier J."/>
            <person name="Overmann J."/>
            <person name="Mueller R."/>
        </authorList>
    </citation>
    <scope>NUCLEOTIDE SEQUENCE [LARGE SCALE GENOMIC DNA]</scope>
    <source>
        <strain evidence="8 9">Cm c5</strain>
    </source>
</reference>
<feature type="transmembrane region" description="Helical" evidence="7">
    <location>
        <begin position="240"/>
        <end position="259"/>
    </location>
</feature>
<feature type="transmembrane region" description="Helical" evidence="7">
    <location>
        <begin position="271"/>
        <end position="294"/>
    </location>
</feature>
<keyword evidence="6 7" id="KW-0472">Membrane</keyword>
<evidence type="ECO:0000256" key="3">
    <source>
        <dbReference type="ARBA" id="ARBA00022475"/>
    </source>
</evidence>
<dbReference type="PANTHER" id="PTHR36838:SF3">
    <property type="entry name" value="TRANSPORTER AUXIN EFFLUX CARRIER EC FAMILY"/>
    <property type="match status" value="1"/>
</dbReference>
<organism evidence="8 9">
    <name type="scientific">Chondromyces crocatus</name>
    <dbReference type="NCBI Taxonomy" id="52"/>
    <lineage>
        <taxon>Bacteria</taxon>
        <taxon>Pseudomonadati</taxon>
        <taxon>Myxococcota</taxon>
        <taxon>Polyangia</taxon>
        <taxon>Polyangiales</taxon>
        <taxon>Polyangiaceae</taxon>
        <taxon>Chondromyces</taxon>
    </lineage>
</organism>
<sequence>MLIAAGAVIARTRLLPREGVKGLSVYVLWLGFPALLIRSLGTAPPPEPAMARGLVAYGVSAVLLLGVALAVGRFARWSGGTSSGAGMAGVVGNTAFLGAPLAVSVFGPSVSGLAAGVIAVDFVVIMAFAMGAMQATTGAGSVRLALGRTFLNPVVAAAILGAVLSFTGVQLPVPLARGLDMMAASASPVGLVALGAVIGLEAKRPTRGELGPIGLALGLKLVAMPALVWVAVTLAGAPPAFRAIAVLLAGCPTAVNVFIQAGAYSDFGRGAAQVVVLGTLVSAATLPLIAAAVAE</sequence>
<keyword evidence="4 7" id="KW-0812">Transmembrane</keyword>
<evidence type="ECO:0000256" key="2">
    <source>
        <dbReference type="ARBA" id="ARBA00022448"/>
    </source>
</evidence>
<accession>A0A0K1ERL3</accession>
<keyword evidence="3" id="KW-1003">Cell membrane</keyword>
<evidence type="ECO:0000313" key="8">
    <source>
        <dbReference type="EMBL" id="AKT43258.1"/>
    </source>
</evidence>
<keyword evidence="2" id="KW-0813">Transport</keyword>
<evidence type="ECO:0000256" key="4">
    <source>
        <dbReference type="ARBA" id="ARBA00022692"/>
    </source>
</evidence>
<feature type="transmembrane region" description="Helical" evidence="7">
    <location>
        <begin position="181"/>
        <end position="200"/>
    </location>
</feature>
<evidence type="ECO:0000256" key="6">
    <source>
        <dbReference type="ARBA" id="ARBA00023136"/>
    </source>
</evidence>
<dbReference type="GO" id="GO:0016020">
    <property type="term" value="C:membrane"/>
    <property type="evidence" value="ECO:0007669"/>
    <property type="project" value="UniProtKB-SubCell"/>
</dbReference>
<dbReference type="STRING" id="52.CMC5_074890"/>
<feature type="transmembrane region" description="Helical" evidence="7">
    <location>
        <begin position="150"/>
        <end position="169"/>
    </location>
</feature>
<comment type="subcellular location">
    <subcellularLocation>
        <location evidence="1">Membrane</location>
        <topology evidence="1">Multi-pass membrane protein</topology>
    </subcellularLocation>
</comment>
<dbReference type="InterPro" id="IPR004776">
    <property type="entry name" value="Mem_transp_PIN-like"/>
</dbReference>
<evidence type="ECO:0000256" key="1">
    <source>
        <dbReference type="ARBA" id="ARBA00004141"/>
    </source>
</evidence>
<dbReference type="Pfam" id="PF03547">
    <property type="entry name" value="Mem_trans"/>
    <property type="match status" value="2"/>
</dbReference>
<feature type="transmembrane region" description="Helical" evidence="7">
    <location>
        <begin position="23"/>
        <end position="41"/>
    </location>
</feature>
<keyword evidence="5 7" id="KW-1133">Transmembrane helix</keyword>
<name>A0A0K1ERL3_CHOCO</name>
<keyword evidence="9" id="KW-1185">Reference proteome</keyword>
<evidence type="ECO:0000256" key="7">
    <source>
        <dbReference type="SAM" id="Phobius"/>
    </source>
</evidence>
<feature type="transmembrane region" description="Helical" evidence="7">
    <location>
        <begin position="84"/>
        <end position="103"/>
    </location>
</feature>
<dbReference type="PANTHER" id="PTHR36838">
    <property type="entry name" value="AUXIN EFFLUX CARRIER FAMILY PROTEIN"/>
    <property type="match status" value="1"/>
</dbReference>
<dbReference type="OrthoDB" id="9810457at2"/>
<feature type="transmembrane region" description="Helical" evidence="7">
    <location>
        <begin position="109"/>
        <end position="129"/>
    </location>
</feature>
<dbReference type="EMBL" id="CP012159">
    <property type="protein sequence ID" value="AKT43258.1"/>
    <property type="molecule type" value="Genomic_DNA"/>
</dbReference>